<evidence type="ECO:0000256" key="1">
    <source>
        <dbReference type="SAM" id="MobiDB-lite"/>
    </source>
</evidence>
<dbReference type="STRING" id="441959.B8MLK8"/>
<dbReference type="RefSeq" id="XP_002485494.1">
    <property type="nucleotide sequence ID" value="XM_002485449.1"/>
</dbReference>
<dbReference type="OrthoDB" id="5420214at2759"/>
<organism evidence="3 4">
    <name type="scientific">Talaromyces stipitatus (strain ATCC 10500 / CBS 375.48 / QM 6759 / NRRL 1006)</name>
    <name type="common">Penicillium stipitatum</name>
    <dbReference type="NCBI Taxonomy" id="441959"/>
    <lineage>
        <taxon>Eukaryota</taxon>
        <taxon>Fungi</taxon>
        <taxon>Dikarya</taxon>
        <taxon>Ascomycota</taxon>
        <taxon>Pezizomycotina</taxon>
        <taxon>Eurotiomycetes</taxon>
        <taxon>Eurotiomycetidae</taxon>
        <taxon>Eurotiales</taxon>
        <taxon>Trichocomaceae</taxon>
        <taxon>Talaromyces</taxon>
        <taxon>Talaromyces sect. Talaromyces</taxon>
    </lineage>
</organism>
<evidence type="ECO:0000256" key="2">
    <source>
        <dbReference type="SAM" id="Phobius"/>
    </source>
</evidence>
<keyword evidence="4" id="KW-1185">Reference proteome</keyword>
<gene>
    <name evidence="3" type="ORF">TSTA_049790</name>
</gene>
<dbReference type="GeneID" id="8108743"/>
<sequence>MRSTSTYMSPEHDSSSLNPTSITIVDDTTTTTTTPPEDYYTPFAKQPHHHFSSHSPPDPITSTNYYNYYPSSPETRISMSGSSTGSYSIPPQRNGNWDSALAMSSPPLSPPAAVLDPHIEASRIEAGLISPDTYKKGKWSAEVSLSDGGHGHGRNSSRSVVHDAPNTVTVYTTTSDDKEGDRNREPNAVLVLLLLSGPIPFFSLCTSIYTFFAVLLVIFSSPLRLCPPTSFFRSTTFSTQLCKLLAPALRKHDRLAQSSSSQDYYYPHYDNSSSNSTDPFSASGLILVLSLAPFLCMGLWLAVWIAAFFWIFAMILGNPDGTEKKDDGRAAVLGVNRWWQTWLRKSRKSQ</sequence>
<dbReference type="EMBL" id="EQ962657">
    <property type="protein sequence ID" value="EED15541.1"/>
    <property type="molecule type" value="Genomic_DNA"/>
</dbReference>
<dbReference type="HOGENOM" id="CLU_776537_0_0_1"/>
<dbReference type="VEuPathDB" id="FungiDB:TSTA_049790"/>
<proteinExistence type="predicted"/>
<name>B8MLK8_TALSN</name>
<dbReference type="Proteomes" id="UP000001745">
    <property type="component" value="Unassembled WGS sequence"/>
</dbReference>
<keyword evidence="2" id="KW-0472">Membrane</keyword>
<dbReference type="InParanoid" id="B8MLK8"/>
<feature type="transmembrane region" description="Helical" evidence="2">
    <location>
        <begin position="285"/>
        <end position="316"/>
    </location>
</feature>
<dbReference type="OMA" id="RNWWERW"/>
<dbReference type="PhylomeDB" id="B8MLK8"/>
<keyword evidence="2" id="KW-0812">Transmembrane</keyword>
<dbReference type="eggNOG" id="ENOG502SWBS">
    <property type="taxonomic scope" value="Eukaryota"/>
</dbReference>
<feature type="transmembrane region" description="Helical" evidence="2">
    <location>
        <begin position="188"/>
        <end position="219"/>
    </location>
</feature>
<evidence type="ECO:0000313" key="4">
    <source>
        <dbReference type="Proteomes" id="UP000001745"/>
    </source>
</evidence>
<dbReference type="AlphaFoldDB" id="B8MLK8"/>
<protein>
    <submittedName>
        <fullName evidence="3">Uncharacterized protein</fullName>
    </submittedName>
</protein>
<evidence type="ECO:0000313" key="3">
    <source>
        <dbReference type="EMBL" id="EED15541.1"/>
    </source>
</evidence>
<keyword evidence="2" id="KW-1133">Transmembrane helix</keyword>
<feature type="compositionally biased region" description="Low complexity" evidence="1">
    <location>
        <begin position="19"/>
        <end position="42"/>
    </location>
</feature>
<accession>B8MLK8</accession>
<feature type="region of interest" description="Disordered" evidence="1">
    <location>
        <begin position="1"/>
        <end position="58"/>
    </location>
</feature>
<reference evidence="4" key="1">
    <citation type="journal article" date="2015" name="Genome Announc.">
        <title>Genome sequence of the AIDS-associated pathogen Penicillium marneffei (ATCC18224) and its near taxonomic relative Talaromyces stipitatus (ATCC10500).</title>
        <authorList>
            <person name="Nierman W.C."/>
            <person name="Fedorova-Abrams N.D."/>
            <person name="Andrianopoulos A."/>
        </authorList>
    </citation>
    <scope>NUCLEOTIDE SEQUENCE [LARGE SCALE GENOMIC DNA]</scope>
    <source>
        <strain evidence="4">ATCC 10500 / CBS 375.48 / QM 6759 / NRRL 1006</strain>
    </source>
</reference>